<dbReference type="EMBL" id="CM004393">
    <property type="protein sequence ID" value="KAG8650500.1"/>
    <property type="molecule type" value="Genomic_DNA"/>
</dbReference>
<proteinExistence type="predicted"/>
<organism evidence="1 2">
    <name type="scientific">Manihot esculenta</name>
    <name type="common">Cassava</name>
    <name type="synonym">Jatropha manihot</name>
    <dbReference type="NCBI Taxonomy" id="3983"/>
    <lineage>
        <taxon>Eukaryota</taxon>
        <taxon>Viridiplantae</taxon>
        <taxon>Streptophyta</taxon>
        <taxon>Embryophyta</taxon>
        <taxon>Tracheophyta</taxon>
        <taxon>Spermatophyta</taxon>
        <taxon>Magnoliopsida</taxon>
        <taxon>eudicotyledons</taxon>
        <taxon>Gunneridae</taxon>
        <taxon>Pentapetalae</taxon>
        <taxon>rosids</taxon>
        <taxon>fabids</taxon>
        <taxon>Malpighiales</taxon>
        <taxon>Euphorbiaceae</taxon>
        <taxon>Crotonoideae</taxon>
        <taxon>Manihoteae</taxon>
        <taxon>Manihot</taxon>
    </lineage>
</organism>
<dbReference type="Proteomes" id="UP000091857">
    <property type="component" value="Chromosome 7"/>
</dbReference>
<evidence type="ECO:0000313" key="2">
    <source>
        <dbReference type="Proteomes" id="UP000091857"/>
    </source>
</evidence>
<name>A0ACB7HDB9_MANES</name>
<sequence>MTQNSSMETSSLLHTFVTVICLMTGWLADYGNAQLVNCKASDRETLIDFKSGLVDPKNLLSSWEGSNCCQWWGVGCNNWTGDVIVVDIHNPDKVPESCGLRGEIRSSLANLSSLEYLDLSFNAFIHNQIPIFFQSFKKLQYLNLAYAGFDGKIPPNLGNISTLQHVDISSLAFSTNLAADDIRWVTGLTALKYLAMDRVDLSMVGSNWVEAFNMLPYLSDLHLSACNLPSPPSFLNFTNFSSLAVLDLSHNIFHSFPQWLVNVSSLMYIDLSFNSIWDSIPVGFTKLPNLRFLNLWGNGLTASTYQLFEESWSKIEVIQLGFNFVQGKLPPSIGNMTSLTHLALPGNSIEGNIPNSIFKLCSLEYLDLSYNNLTGSLPEHLEGTKYYLYESPLPHLQNLVLTRTRLVGILPNWLGQLQNLVQLNLDSNFFHGSVPAAFGTLRHLAVLILKQNELNGTLPNNLGQISNLSILDVSSNRLTGTLPDSLGKLSELSFLDVSSNCLTGIVSESHFAKLTKIKVLSFSWNSFIFKISPNWDPPFQVESLLLSSCRLGSFPGWLKSQRHLLDLDLSNANMSGPIPSWFWDISGNLSLLNFSSNSLWGQLPNKFKVHFNAFTDLSFNLLEGPIPLPTNQIIILNLSHNNFSGPIPENIGDLSFLSFFSLANNQISGEIPTSIGELQVASVIDLSRNTLTGSIPKSIGNCLYLEVLDLQNNNLSGKIPRSLGQLSDLQTLHLRDNIITGKLPSSFKGLWSLETLDLGYNRLIGKIPQWPGDAFPHLKVLSLRSNAFSGKIPSALLNLTSLKILDLAENQLSGSIPPGMSNLNAMTQEQNIKQDLIYGWVAGVYYEENVIVNTKGQSLEYTRTLSFLTCIDLSGNYLHGEFPHEVTKLAGLVVLNLSRNQISGQIPQSISELHQLASLDLSCNMFSGPIPSSIISMSFLEFLNVSYNNFSGRIPYAGQMSTFEASSFSGNPGLCGAPLAVECSDSGPSIPGLNGEIDYGDGYIVDKWLYLAIGLGFAAGVLIPYLLMAFKRTWSYMYFDSVDKVADALLYLGCKTSACFRNHCYHRR</sequence>
<protein>
    <submittedName>
        <fullName evidence="1">Uncharacterized protein</fullName>
    </submittedName>
</protein>
<reference evidence="2" key="1">
    <citation type="journal article" date="2016" name="Nat. Biotechnol.">
        <title>Sequencing wild and cultivated cassava and related species reveals extensive interspecific hybridization and genetic diversity.</title>
        <authorList>
            <person name="Bredeson J.V."/>
            <person name="Lyons J.B."/>
            <person name="Prochnik S.E."/>
            <person name="Wu G.A."/>
            <person name="Ha C.M."/>
            <person name="Edsinger-Gonzales E."/>
            <person name="Grimwood J."/>
            <person name="Schmutz J."/>
            <person name="Rabbi I.Y."/>
            <person name="Egesi C."/>
            <person name="Nauluvula P."/>
            <person name="Lebot V."/>
            <person name="Ndunguru J."/>
            <person name="Mkamilo G."/>
            <person name="Bart R.S."/>
            <person name="Setter T.L."/>
            <person name="Gleadow R.M."/>
            <person name="Kulakow P."/>
            <person name="Ferguson M.E."/>
            <person name="Rounsley S."/>
            <person name="Rokhsar D.S."/>
        </authorList>
    </citation>
    <scope>NUCLEOTIDE SEQUENCE [LARGE SCALE GENOMIC DNA]</scope>
    <source>
        <strain evidence="2">cv. AM560-2</strain>
    </source>
</reference>
<gene>
    <name evidence="1" type="ORF">MANES_07G042966v8</name>
</gene>
<evidence type="ECO:0000313" key="1">
    <source>
        <dbReference type="EMBL" id="KAG8650500.1"/>
    </source>
</evidence>
<accession>A0ACB7HDB9</accession>
<keyword evidence="2" id="KW-1185">Reference proteome</keyword>
<comment type="caution">
    <text evidence="1">The sequence shown here is derived from an EMBL/GenBank/DDBJ whole genome shotgun (WGS) entry which is preliminary data.</text>
</comment>